<keyword evidence="3" id="KW-1185">Reference proteome</keyword>
<accession>A0A0G4ETQ0</accession>
<feature type="region of interest" description="Disordered" evidence="1">
    <location>
        <begin position="495"/>
        <end position="574"/>
    </location>
</feature>
<name>A0A0G4ETQ0_VITBC</name>
<dbReference type="InParanoid" id="A0A0G4ETQ0"/>
<proteinExistence type="predicted"/>
<evidence type="ECO:0000256" key="1">
    <source>
        <dbReference type="SAM" id="MobiDB-lite"/>
    </source>
</evidence>
<evidence type="ECO:0000313" key="2">
    <source>
        <dbReference type="EMBL" id="CEM01996.1"/>
    </source>
</evidence>
<dbReference type="Proteomes" id="UP000041254">
    <property type="component" value="Unassembled WGS sequence"/>
</dbReference>
<organism evidence="2 3">
    <name type="scientific">Vitrella brassicaformis (strain CCMP3155)</name>
    <dbReference type="NCBI Taxonomy" id="1169540"/>
    <lineage>
        <taxon>Eukaryota</taxon>
        <taxon>Sar</taxon>
        <taxon>Alveolata</taxon>
        <taxon>Colpodellida</taxon>
        <taxon>Vitrellaceae</taxon>
        <taxon>Vitrella</taxon>
    </lineage>
</organism>
<feature type="compositionally biased region" description="Basic and acidic residues" evidence="1">
    <location>
        <begin position="546"/>
        <end position="555"/>
    </location>
</feature>
<dbReference type="VEuPathDB" id="CryptoDB:Vbra_13383"/>
<dbReference type="PhylomeDB" id="A0A0G4ETQ0"/>
<feature type="compositionally biased region" description="Polar residues" evidence="1">
    <location>
        <begin position="497"/>
        <end position="508"/>
    </location>
</feature>
<evidence type="ECO:0000313" key="3">
    <source>
        <dbReference type="Proteomes" id="UP000041254"/>
    </source>
</evidence>
<protein>
    <submittedName>
        <fullName evidence="2">Uncharacterized protein</fullName>
    </submittedName>
</protein>
<gene>
    <name evidence="2" type="ORF">Vbra_13383</name>
</gene>
<dbReference type="EMBL" id="CDMY01000315">
    <property type="protein sequence ID" value="CEM01996.1"/>
    <property type="molecule type" value="Genomic_DNA"/>
</dbReference>
<reference evidence="2 3" key="1">
    <citation type="submission" date="2014-11" db="EMBL/GenBank/DDBJ databases">
        <authorList>
            <person name="Zhu J."/>
            <person name="Qi W."/>
            <person name="Song R."/>
        </authorList>
    </citation>
    <scope>NUCLEOTIDE SEQUENCE [LARGE SCALE GENOMIC DNA]</scope>
</reference>
<sequence length="574" mass="63855">MEPSVSVRFAGDGEGDAPLVVKDGVIRQYKYMTQVMDGEFQEGQERQVCIEKISRPIGEVVLQQEVDIVDSLTKDNLLDALIALDYVHFDTDQIFTTGSNKSLLRRIHRKVVIEGWLADHQLANNLLDSFARYPFIARFVHCHPDICAAVRPFLRKKPDVIGEQWRRRERGEAENDAVKAAVSLVASLGDDISYDAFDVSRQELARLLTNATGSTTLSAACAAIFESDEFSSCSTATVRPFADERGGSVECMGFAIDAVGLPPPYAPYASDDLPDNAISDGDAKLTEVAYPHGDSDATRPAIRLHDSPTLMDDDKIRMGEEASAGASVRSFGAKLMGGWSWLCGNGRIIGADALAQQGLGDIRLKDVVLQMTVRHFPLRVLALHYVRMCVIDRDYEEISKMAKSMHRKVADYVVFNMALVKRHRLPLMLYWAAGIEGLSRHRAQDISSALESDFFDISDVPAVLPVVPLLPSAIQTAFKFFKTSSRGPWRIRMTTKRPLTTSTSNSSTERQHAKRRRPIGIVWRPTMSDSERKSPHSRARGAVARMARERRERQASKNSRTEQPLCGSNWDVTA</sequence>
<dbReference type="AlphaFoldDB" id="A0A0G4ETQ0"/>